<feature type="compositionally biased region" description="Polar residues" evidence="1">
    <location>
        <begin position="852"/>
        <end position="863"/>
    </location>
</feature>
<gene>
    <name evidence="3" type="ORF">JYU34_019327</name>
</gene>
<dbReference type="PANTHER" id="PTHR47331">
    <property type="entry name" value="PHD-TYPE DOMAIN-CONTAINING PROTEIN"/>
    <property type="match status" value="1"/>
</dbReference>
<feature type="compositionally biased region" description="Polar residues" evidence="1">
    <location>
        <begin position="211"/>
        <end position="223"/>
    </location>
</feature>
<sequence>MQIEWHFNAPSWPTAGGLWEAAVKSMKKHLKRVLGPQRLTYEEFNTLLTCIEACLNSRPLVSLTENPEDTELVLTPGHFLIGEPLLAIPQDDLTDQITLRNRWQLTTKMQQSFWKRWSTEYIQSLQARSKWQNKTDNIVVGDIVVIKDETYTPGNWPIGRVTEVHPGTDGLTRVLTIKTQKGELRRPINKITRLPVYEPTEQQDDQPPAPSQLTTPDPQNIQHQKIRHPNGSGKKALIHYAFTFLTVLMLVPCTYQQETFKMTSFENQRNMYYDDMGTLSTVHDTWTVVAYYNMSSYWSGIKSIHKYVQYIENICNRFDHQNVCEAITTEFKQQLQDIEHNNFILQGVSSTPRIRTKRGYFDGVGRVANSLFGVLDDRFAQQYQQDIEHVKVNEQHLLTMLKNHTSILEVHNNIILRNEESINKQLHLLKEHSFQTNEYLRNMQIRAEETAMMTYFNSISISVNIIINKLRRMQEDVLETLQDIHQGHLDTRVLSADQLKRELREISSQIPKYLSLPMDDMYSDITELYKAIRVKAALTTNSLILEVQIPLIHNDQFQIYRVIPIPLISGSLARTAITTTEYLAINIIKDTYIQLTNEEIRQCIAMGQNRYLCKINKPIHNMHQHNDPCEIAVLAKNNLPKCTFRTSTCSNEWIELKSKNSWIYVCCGTCRITIICQKHMTSRVINTTGIIGLQQGCTIKRDEATIYTENSYRSSININNKIALPTLSDINNMTILPVQDTDNTTESHYNALMQLKQQIWELKNKSEFPAQITDHDIHQYAATYSTLGLVLMLFIITGTLKCIKERCGSRQGQQQYPVGMETMTPTQRPPLVAQPAHAPPPPPPPQPLPQATTDRTPQSGSQIEKTKKILFNV</sequence>
<organism evidence="3 4">
    <name type="scientific">Plutella xylostella</name>
    <name type="common">Diamondback moth</name>
    <name type="synonym">Plutella maculipennis</name>
    <dbReference type="NCBI Taxonomy" id="51655"/>
    <lineage>
        <taxon>Eukaryota</taxon>
        <taxon>Metazoa</taxon>
        <taxon>Ecdysozoa</taxon>
        <taxon>Arthropoda</taxon>
        <taxon>Hexapoda</taxon>
        <taxon>Insecta</taxon>
        <taxon>Pterygota</taxon>
        <taxon>Neoptera</taxon>
        <taxon>Endopterygota</taxon>
        <taxon>Lepidoptera</taxon>
        <taxon>Glossata</taxon>
        <taxon>Ditrysia</taxon>
        <taxon>Yponomeutoidea</taxon>
        <taxon>Plutellidae</taxon>
        <taxon>Plutella</taxon>
    </lineage>
</organism>
<dbReference type="Pfam" id="PF18701">
    <property type="entry name" value="DUF5641"/>
    <property type="match status" value="1"/>
</dbReference>
<feature type="region of interest" description="Disordered" evidence="1">
    <location>
        <begin position="811"/>
        <end position="873"/>
    </location>
</feature>
<dbReference type="PANTHER" id="PTHR47331:SF1">
    <property type="entry name" value="GAG-LIKE PROTEIN"/>
    <property type="match status" value="1"/>
</dbReference>
<evidence type="ECO:0000313" key="3">
    <source>
        <dbReference type="EMBL" id="KAG7297354.1"/>
    </source>
</evidence>
<comment type="caution">
    <text evidence="3">The sequence shown here is derived from an EMBL/GenBank/DDBJ whole genome shotgun (WGS) entry which is preliminary data.</text>
</comment>
<dbReference type="Pfam" id="PF12259">
    <property type="entry name" value="Baculo_F"/>
    <property type="match status" value="1"/>
</dbReference>
<dbReference type="Proteomes" id="UP000823941">
    <property type="component" value="Chromosome 26"/>
</dbReference>
<feature type="region of interest" description="Disordered" evidence="1">
    <location>
        <begin position="188"/>
        <end position="230"/>
    </location>
</feature>
<feature type="compositionally biased region" description="Pro residues" evidence="1">
    <location>
        <begin position="837"/>
        <end position="848"/>
    </location>
</feature>
<dbReference type="InterPro" id="IPR040676">
    <property type="entry name" value="DUF5641"/>
</dbReference>
<dbReference type="Gene3D" id="3.30.420.10">
    <property type="entry name" value="Ribonuclease H-like superfamily/Ribonuclease H"/>
    <property type="match status" value="1"/>
</dbReference>
<dbReference type="InterPro" id="IPR036397">
    <property type="entry name" value="RNaseH_sf"/>
</dbReference>
<evidence type="ECO:0000259" key="2">
    <source>
        <dbReference type="Pfam" id="PF18701"/>
    </source>
</evidence>
<evidence type="ECO:0000313" key="4">
    <source>
        <dbReference type="Proteomes" id="UP000823941"/>
    </source>
</evidence>
<evidence type="ECO:0000256" key="1">
    <source>
        <dbReference type="SAM" id="MobiDB-lite"/>
    </source>
</evidence>
<dbReference type="InterPro" id="IPR022048">
    <property type="entry name" value="Envelope_fusion-like"/>
</dbReference>
<protein>
    <recommendedName>
        <fullName evidence="2">DUF5641 domain-containing protein</fullName>
    </recommendedName>
</protein>
<keyword evidence="4" id="KW-1185">Reference proteome</keyword>
<proteinExistence type="predicted"/>
<name>A0ABQ7PWS9_PLUXY</name>
<reference evidence="3 4" key="1">
    <citation type="submission" date="2021-06" db="EMBL/GenBank/DDBJ databases">
        <title>A haploid diamondback moth (Plutella xylostella L.) genome assembly resolves 31 chromosomes and identifies a diamide resistance mutation.</title>
        <authorList>
            <person name="Ward C.M."/>
            <person name="Perry K.D."/>
            <person name="Baker G."/>
            <person name="Powis K."/>
            <person name="Heckel D.G."/>
            <person name="Baxter S.W."/>
        </authorList>
    </citation>
    <scope>NUCLEOTIDE SEQUENCE [LARGE SCALE GENOMIC DNA]</scope>
    <source>
        <strain evidence="3 4">LV</strain>
        <tissue evidence="3">Single pupa</tissue>
    </source>
</reference>
<accession>A0ABQ7PWS9</accession>
<dbReference type="EMBL" id="JAHIBW010000026">
    <property type="protein sequence ID" value="KAG7297354.1"/>
    <property type="molecule type" value="Genomic_DNA"/>
</dbReference>
<feature type="domain" description="DUF5641" evidence="2">
    <location>
        <begin position="101"/>
        <end position="193"/>
    </location>
</feature>